<keyword evidence="5" id="KW-0677">Repeat</keyword>
<dbReference type="SUPFAM" id="SSF57850">
    <property type="entry name" value="RING/U-box"/>
    <property type="match status" value="2"/>
</dbReference>
<dbReference type="GO" id="GO:0016567">
    <property type="term" value="P:protein ubiquitination"/>
    <property type="evidence" value="ECO:0007669"/>
    <property type="project" value="InterPro"/>
</dbReference>
<feature type="region of interest" description="Disordered" evidence="11">
    <location>
        <begin position="75"/>
        <end position="127"/>
    </location>
</feature>
<evidence type="ECO:0000256" key="8">
    <source>
        <dbReference type="ARBA" id="ARBA00022833"/>
    </source>
</evidence>
<dbReference type="AlphaFoldDB" id="A0AA39X776"/>
<dbReference type="PROSITE" id="PS51873">
    <property type="entry name" value="TRIAD"/>
    <property type="match status" value="1"/>
</dbReference>
<evidence type="ECO:0000256" key="6">
    <source>
        <dbReference type="ARBA" id="ARBA00022771"/>
    </source>
</evidence>
<evidence type="ECO:0000256" key="4">
    <source>
        <dbReference type="ARBA" id="ARBA00022723"/>
    </source>
</evidence>
<feature type="coiled-coil region" evidence="10">
    <location>
        <begin position="594"/>
        <end position="647"/>
    </location>
</feature>
<dbReference type="EC" id="2.3.2.31" evidence="2"/>
<dbReference type="InterPro" id="IPR044066">
    <property type="entry name" value="TRIAD_supradom"/>
</dbReference>
<evidence type="ECO:0000256" key="11">
    <source>
        <dbReference type="SAM" id="MobiDB-lite"/>
    </source>
</evidence>
<evidence type="ECO:0000256" key="1">
    <source>
        <dbReference type="ARBA" id="ARBA00001798"/>
    </source>
</evidence>
<proteinExistence type="predicted"/>
<dbReference type="InterPro" id="IPR001841">
    <property type="entry name" value="Znf_RING"/>
</dbReference>
<evidence type="ECO:0000259" key="13">
    <source>
        <dbReference type="PROSITE" id="PS51873"/>
    </source>
</evidence>
<sequence length="694" mass="78840">MAYPSLSLASSSASVLAHRPEVNETDYIRHVLGHATGNTEQDVEQELSVKANALGIDLPLQSRPSTATTAAAKKAAAHLSGAPSSSSGTTVSHHGRTASTSSNGTTNTTLTSQTSRHSSTVIPATLTESARRRSKSLSFSQYEKYLSKVDPALKQPKFFNSLTLKHDRSTGGGGGTRRSVGDLKRSITGRLRRRRPVTLTIMSCICCREDFVQDHKVLKTLPCGHTYCQSCLTIMIAQSTTDESRMPPRCCIQPIPGAIIKTVLSREEQQLFLKAVVQYNTPWESRMFCPNASCGEFIPPLGKIDPKHPFETVCKVCKTRVCTTCKRNAHRLGVDCPEDWELDAVLKMGEKSGWRRCYKCRTLVELSQGCTHMTCRCKAQFCYICGAVWEPQVGCPNFCNGEEELERRRAEEEARLAELEAEKNAQEELAAAEEREQLDAEKRTAESAEFMALREEQEAQLTRFRDFERTMKIVMWSRQSQKRLVLCEKYADLMDKMKERHAKTEQHLEDRQIEAEIELQRNLEQSEKSVRIRLKYMEAYCKGDVATAADTNTNAASRKVTEKHHEQLKQQYLVRDGMERRRQSQINVLREKQAKRMEELVDRHAKEIDVLINKRSEEVEDLAIEFANEEEALLVIFKNRKANLRKRWEVMVEILRVELGRQHGVRFTRMAIPEWPLESDAIIEMLLPAVSEEL</sequence>
<feature type="domain" description="RING-type" evidence="12">
    <location>
        <begin position="204"/>
        <end position="250"/>
    </location>
</feature>
<feature type="compositionally biased region" description="Low complexity" evidence="11">
    <location>
        <begin position="75"/>
        <end position="115"/>
    </location>
</feature>
<keyword evidence="8" id="KW-0862">Zinc</keyword>
<dbReference type="Pfam" id="PF01485">
    <property type="entry name" value="IBR"/>
    <property type="match status" value="2"/>
</dbReference>
<evidence type="ECO:0000259" key="12">
    <source>
        <dbReference type="PROSITE" id="PS50089"/>
    </source>
</evidence>
<keyword evidence="6 9" id="KW-0863">Zinc-finger</keyword>
<dbReference type="InterPro" id="IPR031127">
    <property type="entry name" value="E3_UB_ligase_RBR"/>
</dbReference>
<dbReference type="InterPro" id="IPR017907">
    <property type="entry name" value="Znf_RING_CS"/>
</dbReference>
<dbReference type="PROSITE" id="PS00518">
    <property type="entry name" value="ZF_RING_1"/>
    <property type="match status" value="1"/>
</dbReference>
<dbReference type="GO" id="GO:0008270">
    <property type="term" value="F:zinc ion binding"/>
    <property type="evidence" value="ECO:0007669"/>
    <property type="project" value="UniProtKB-KW"/>
</dbReference>
<evidence type="ECO:0000313" key="15">
    <source>
        <dbReference type="Proteomes" id="UP001174934"/>
    </source>
</evidence>
<feature type="coiled-coil region" evidence="10">
    <location>
        <begin position="400"/>
        <end position="444"/>
    </location>
</feature>
<feature type="domain" description="RING-type" evidence="13">
    <location>
        <begin position="200"/>
        <end position="403"/>
    </location>
</feature>
<evidence type="ECO:0000313" key="14">
    <source>
        <dbReference type="EMBL" id="KAK0628591.1"/>
    </source>
</evidence>
<evidence type="ECO:0000256" key="3">
    <source>
        <dbReference type="ARBA" id="ARBA00022679"/>
    </source>
</evidence>
<keyword evidence="15" id="KW-1185">Reference proteome</keyword>
<dbReference type="InterPro" id="IPR002867">
    <property type="entry name" value="IBR_dom"/>
</dbReference>
<dbReference type="InterPro" id="IPR013083">
    <property type="entry name" value="Znf_RING/FYVE/PHD"/>
</dbReference>
<evidence type="ECO:0000256" key="2">
    <source>
        <dbReference type="ARBA" id="ARBA00012251"/>
    </source>
</evidence>
<dbReference type="PROSITE" id="PS50089">
    <property type="entry name" value="ZF_RING_2"/>
    <property type="match status" value="1"/>
</dbReference>
<evidence type="ECO:0000256" key="7">
    <source>
        <dbReference type="ARBA" id="ARBA00022786"/>
    </source>
</evidence>
<evidence type="ECO:0000256" key="9">
    <source>
        <dbReference type="PROSITE-ProRule" id="PRU00175"/>
    </source>
</evidence>
<keyword evidence="10" id="KW-0175">Coiled coil</keyword>
<keyword evidence="4" id="KW-0479">Metal-binding</keyword>
<dbReference type="Gene3D" id="3.30.40.10">
    <property type="entry name" value="Zinc/RING finger domain, C3HC4 (zinc finger)"/>
    <property type="match status" value="1"/>
</dbReference>
<evidence type="ECO:0000256" key="5">
    <source>
        <dbReference type="ARBA" id="ARBA00022737"/>
    </source>
</evidence>
<reference evidence="14" key="1">
    <citation type="submission" date="2023-06" db="EMBL/GenBank/DDBJ databases">
        <title>Genome-scale phylogeny and comparative genomics of the fungal order Sordariales.</title>
        <authorList>
            <consortium name="Lawrence Berkeley National Laboratory"/>
            <person name="Hensen N."/>
            <person name="Bonometti L."/>
            <person name="Westerberg I."/>
            <person name="Brannstrom I.O."/>
            <person name="Guillou S."/>
            <person name="Cros-Aarteil S."/>
            <person name="Calhoun S."/>
            <person name="Haridas S."/>
            <person name="Kuo A."/>
            <person name="Mondo S."/>
            <person name="Pangilinan J."/>
            <person name="Riley R."/>
            <person name="LaButti K."/>
            <person name="Andreopoulos B."/>
            <person name="Lipzen A."/>
            <person name="Chen C."/>
            <person name="Yanf M."/>
            <person name="Daum C."/>
            <person name="Ng V."/>
            <person name="Clum A."/>
            <person name="Steindorff A."/>
            <person name="Ohm R."/>
            <person name="Martin F."/>
            <person name="Silar P."/>
            <person name="Natvig D."/>
            <person name="Lalanne C."/>
            <person name="Gautier V."/>
            <person name="Ament-velasquez S.L."/>
            <person name="Kruys A."/>
            <person name="Hutchinson M.I."/>
            <person name="Powell A.J."/>
            <person name="Barry K."/>
            <person name="Miller A.N."/>
            <person name="Grigoriev I.V."/>
            <person name="Debuchy R."/>
            <person name="Gladieux P."/>
            <person name="Thoren M.H."/>
            <person name="Johannesson H."/>
        </authorList>
    </citation>
    <scope>NUCLEOTIDE SEQUENCE</scope>
    <source>
        <strain evidence="14">SMH3391-2</strain>
    </source>
</reference>
<feature type="compositionally biased region" description="Polar residues" evidence="11">
    <location>
        <begin position="116"/>
        <end position="127"/>
    </location>
</feature>
<name>A0AA39X776_9PEZI</name>
<dbReference type="GO" id="GO:0061630">
    <property type="term" value="F:ubiquitin protein ligase activity"/>
    <property type="evidence" value="ECO:0007669"/>
    <property type="project" value="UniProtKB-EC"/>
</dbReference>
<evidence type="ECO:0000256" key="10">
    <source>
        <dbReference type="SAM" id="Coils"/>
    </source>
</evidence>
<dbReference type="EMBL" id="JAULSR010000002">
    <property type="protein sequence ID" value="KAK0628591.1"/>
    <property type="molecule type" value="Genomic_DNA"/>
</dbReference>
<keyword evidence="3" id="KW-0808">Transferase</keyword>
<comment type="catalytic activity">
    <reaction evidence="1">
        <text>[E2 ubiquitin-conjugating enzyme]-S-ubiquitinyl-L-cysteine + [acceptor protein]-L-lysine = [E2 ubiquitin-conjugating enzyme]-L-cysteine + [acceptor protein]-N(6)-ubiquitinyl-L-lysine.</text>
        <dbReference type="EC" id="2.3.2.31"/>
    </reaction>
</comment>
<dbReference type="Proteomes" id="UP001174934">
    <property type="component" value="Unassembled WGS sequence"/>
</dbReference>
<dbReference type="Gene3D" id="1.20.120.1750">
    <property type="match status" value="1"/>
</dbReference>
<organism evidence="14 15">
    <name type="scientific">Bombardia bombarda</name>
    <dbReference type="NCBI Taxonomy" id="252184"/>
    <lineage>
        <taxon>Eukaryota</taxon>
        <taxon>Fungi</taxon>
        <taxon>Dikarya</taxon>
        <taxon>Ascomycota</taxon>
        <taxon>Pezizomycotina</taxon>
        <taxon>Sordariomycetes</taxon>
        <taxon>Sordariomycetidae</taxon>
        <taxon>Sordariales</taxon>
        <taxon>Lasiosphaeriaceae</taxon>
        <taxon>Bombardia</taxon>
    </lineage>
</organism>
<accession>A0AA39X776</accession>
<dbReference type="CDD" id="cd20335">
    <property type="entry name" value="BRcat_RBR"/>
    <property type="match status" value="1"/>
</dbReference>
<keyword evidence="7" id="KW-0833">Ubl conjugation pathway</keyword>
<protein>
    <recommendedName>
        <fullName evidence="2">RBR-type E3 ubiquitin transferase</fullName>
        <ecNumber evidence="2">2.3.2.31</ecNumber>
    </recommendedName>
</protein>
<gene>
    <name evidence="14" type="ORF">B0T17DRAFT_606177</name>
</gene>
<dbReference type="CDD" id="cd22584">
    <property type="entry name" value="Rcat_RBR_unk"/>
    <property type="match status" value="1"/>
</dbReference>
<comment type="caution">
    <text evidence="14">The sequence shown here is derived from an EMBL/GenBank/DDBJ whole genome shotgun (WGS) entry which is preliminary data.</text>
</comment>
<dbReference type="PANTHER" id="PTHR11685">
    <property type="entry name" value="RBR FAMILY RING FINGER AND IBR DOMAIN-CONTAINING"/>
    <property type="match status" value="1"/>
</dbReference>